<dbReference type="OrthoDB" id="9180399at2"/>
<keyword evidence="2" id="KW-0546">Nucleotide metabolism</keyword>
<accession>A0A285BV67</accession>
<dbReference type="InterPro" id="IPR036157">
    <property type="entry name" value="dUTPase-like_sf"/>
</dbReference>
<dbReference type="Proteomes" id="UP000242498">
    <property type="component" value="Chromosome I"/>
</dbReference>
<keyword evidence="4" id="KW-0812">Transmembrane</keyword>
<dbReference type="GO" id="GO:0006229">
    <property type="term" value="P:dUTP biosynthetic process"/>
    <property type="evidence" value="ECO:0007669"/>
    <property type="project" value="InterPro"/>
</dbReference>
<dbReference type="InterPro" id="IPR033704">
    <property type="entry name" value="dUTPase_trimeric"/>
</dbReference>
<dbReference type="RefSeq" id="WP_096291629.1">
    <property type="nucleotide sequence ID" value="NZ_LT907782.1"/>
</dbReference>
<sequence>MTVLQIKDRTTSCQEDFNEYALSSNSFIFTTASESNIEEFSIELTLGEGWNDKYSPFDKKLSRISDDGITIPGHGSIVVEVHDEIRVPHNRYGIVLPTGSLFLSRGILIASAKVEPAFVGKLKLRMFNTTSKRISLKKGEKVGSIIFFSTESTKIQNFIYRTSEISTTPMSRSAGLKKWLASNKPLWIGWIITVISSSSLAFVLTYTLFYKPMLEMNKFSLEQKQQYPQEQNIEMNNPSPEQMKQNLQEQNG</sequence>
<dbReference type="AlphaFoldDB" id="A0A285BV67"/>
<evidence type="ECO:0000313" key="6">
    <source>
        <dbReference type="Proteomes" id="UP000242498"/>
    </source>
</evidence>
<dbReference type="Gene3D" id="2.70.40.10">
    <property type="match status" value="1"/>
</dbReference>
<keyword evidence="4" id="KW-1133">Transmembrane helix</keyword>
<evidence type="ECO:0000256" key="2">
    <source>
        <dbReference type="ARBA" id="ARBA00023080"/>
    </source>
</evidence>
<proteinExistence type="predicted"/>
<evidence type="ECO:0000256" key="3">
    <source>
        <dbReference type="SAM" id="MobiDB-lite"/>
    </source>
</evidence>
<evidence type="ECO:0000256" key="1">
    <source>
        <dbReference type="ARBA" id="ARBA00022801"/>
    </source>
</evidence>
<keyword evidence="4" id="KW-0472">Membrane</keyword>
<evidence type="ECO:0000313" key="5">
    <source>
        <dbReference type="EMBL" id="SNX58743.1"/>
    </source>
</evidence>
<gene>
    <name evidence="5" type="ORF">SAMN06296273_0206</name>
</gene>
<feature type="transmembrane region" description="Helical" evidence="4">
    <location>
        <begin position="187"/>
        <end position="209"/>
    </location>
</feature>
<dbReference type="SUPFAM" id="SSF51283">
    <property type="entry name" value="dUTPase-like"/>
    <property type="match status" value="1"/>
</dbReference>
<feature type="region of interest" description="Disordered" evidence="3">
    <location>
        <begin position="232"/>
        <end position="252"/>
    </location>
</feature>
<dbReference type="InterPro" id="IPR011962">
    <property type="entry name" value="dCTP_deaminase"/>
</dbReference>
<organism evidence="5 6">
    <name type="scientific">Nitrosomonas ureae</name>
    <dbReference type="NCBI Taxonomy" id="44577"/>
    <lineage>
        <taxon>Bacteria</taxon>
        <taxon>Pseudomonadati</taxon>
        <taxon>Pseudomonadota</taxon>
        <taxon>Betaproteobacteria</taxon>
        <taxon>Nitrosomonadales</taxon>
        <taxon>Nitrosomonadaceae</taxon>
        <taxon>Nitrosomonas</taxon>
    </lineage>
</organism>
<dbReference type="EMBL" id="LT907782">
    <property type="protein sequence ID" value="SNX58743.1"/>
    <property type="molecule type" value="Genomic_DNA"/>
</dbReference>
<reference evidence="5 6" key="1">
    <citation type="submission" date="2017-08" db="EMBL/GenBank/DDBJ databases">
        <authorList>
            <person name="de Groot N.N."/>
        </authorList>
    </citation>
    <scope>NUCLEOTIDE SEQUENCE [LARGE SCALE GENOMIC DNA]</scope>
    <source>
        <strain evidence="5 6">Nm15</strain>
    </source>
</reference>
<dbReference type="Pfam" id="PF22769">
    <property type="entry name" value="DCD"/>
    <property type="match status" value="1"/>
</dbReference>
<protein>
    <submittedName>
        <fullName evidence="5">Deoxycytidine triphosphate deaminase</fullName>
    </submittedName>
</protein>
<dbReference type="CDD" id="cd07557">
    <property type="entry name" value="trimeric_dUTPase"/>
    <property type="match status" value="1"/>
</dbReference>
<evidence type="ECO:0000256" key="4">
    <source>
        <dbReference type="SAM" id="Phobius"/>
    </source>
</evidence>
<name>A0A285BV67_9PROT</name>
<keyword evidence="1" id="KW-0378">Hydrolase</keyword>
<dbReference type="GO" id="GO:0008829">
    <property type="term" value="F:dCTP deaminase activity"/>
    <property type="evidence" value="ECO:0007669"/>
    <property type="project" value="InterPro"/>
</dbReference>